<dbReference type="AlphaFoldDB" id="A0A4S4LTM5"/>
<feature type="region of interest" description="Disordered" evidence="1">
    <location>
        <begin position="708"/>
        <end position="727"/>
    </location>
</feature>
<evidence type="ECO:0000256" key="1">
    <source>
        <dbReference type="SAM" id="MobiDB-lite"/>
    </source>
</evidence>
<dbReference type="Pfam" id="PF18759">
    <property type="entry name" value="Plavaka"/>
    <property type="match status" value="1"/>
</dbReference>
<feature type="region of interest" description="Disordered" evidence="1">
    <location>
        <begin position="1"/>
        <end position="56"/>
    </location>
</feature>
<comment type="caution">
    <text evidence="2">The sequence shown here is derived from an EMBL/GenBank/DDBJ whole genome shotgun (WGS) entry which is preliminary data.</text>
</comment>
<dbReference type="InterPro" id="IPR041078">
    <property type="entry name" value="Plavaka"/>
</dbReference>
<evidence type="ECO:0000313" key="3">
    <source>
        <dbReference type="Proteomes" id="UP000308730"/>
    </source>
</evidence>
<accession>A0A4S4LTM5</accession>
<keyword evidence="3" id="KW-1185">Reference proteome</keyword>
<gene>
    <name evidence="2" type="ORF">EUX98_g9523</name>
</gene>
<proteinExistence type="predicted"/>
<reference evidence="2 3" key="1">
    <citation type="submission" date="2019-02" db="EMBL/GenBank/DDBJ databases">
        <title>Genome sequencing of the rare red list fungi Antrodiella citrinella (Flaviporus citrinellus).</title>
        <authorList>
            <person name="Buettner E."/>
            <person name="Kellner H."/>
        </authorList>
    </citation>
    <scope>NUCLEOTIDE SEQUENCE [LARGE SCALE GENOMIC DNA]</scope>
    <source>
        <strain evidence="2 3">DSM 108506</strain>
    </source>
</reference>
<sequence length="868" mass="98294">MPASLRDFLPSSTAGLPSHIPRPQRPASKPADSSPLAVQIDPTSSSTTANGEAAPIEAAESQPQYFISEPNAFGVFRSYVDIKPTVDPEEELEMKDLCDAPAFLDAVERRRSLNPLHELGRHFKESIANVNIFAPFRNTSIFRLMYWQNTGSTTKSAGELNRLVNEVIMAPDFDPSHLKEFSASRELSRLDEDAQEEDEFFPAKDGWRKASVKIPLPKEGVKYPSEDKAPLFEVKGLVYRPLLETIKAAYSDPIVQMYHFIPHKLFWRRQSSQQSTSSNPPDLDPSSAPVDDTPIATPPPHSQPSDSEPPCPSDDPEVEHIRIFSEVYNSDAMLKEDASIRAQPRNPEDPADLEYAIVPMLFYSDATKLASFGTQALWPIYLFFGSLSKYARSKPSAMAAQHIAYMPSLPDGLQDFYKMIYNTPATAATLKFCKRELLQRIWLLLLDKDFMDAYEHGFVMLCGDGINRRVLLACLRFLAQCPCPRCYIKKNFMSAMGTVADAYRRAKLRIDNADIQGKISRTRGWMFEQGRGAASAAIERILETRSLFPNRSAFSERLAKFNVNFYQMFVPDLMHEFELGVWKAILIHLLRILHAEGGDNITEFNRRFRNVPSFGDSIRRFAEDVSALKKITARDYEDILQCIIPVFDGLLPEPHNSIVMDMLFELANWHALAKLRLQTEETIILLENATRTLSAAVRKFQQTTCRHYDTPKRGTATGRGKSRADGPKRKELNLCTYKWHALPDYAAAIRQFGPTDGFTTQQGECEHRRVKKFYPRISKKQTAFEIAMQAARERKVQRIHKHVIAIKKRNAEARQQEQAAQLVHTTGIPTGVTTLTRTRTRQKPVPGSRVRVSRRQGAYFEIVGANIE</sequence>
<name>A0A4S4LTM5_9APHY</name>
<organism evidence="2 3">
    <name type="scientific">Antrodiella citrinella</name>
    <dbReference type="NCBI Taxonomy" id="2447956"/>
    <lineage>
        <taxon>Eukaryota</taxon>
        <taxon>Fungi</taxon>
        <taxon>Dikarya</taxon>
        <taxon>Basidiomycota</taxon>
        <taxon>Agaricomycotina</taxon>
        <taxon>Agaricomycetes</taxon>
        <taxon>Polyporales</taxon>
        <taxon>Steccherinaceae</taxon>
        <taxon>Antrodiella</taxon>
    </lineage>
</organism>
<feature type="compositionally biased region" description="Polar residues" evidence="1">
    <location>
        <begin position="41"/>
        <end position="50"/>
    </location>
</feature>
<protein>
    <submittedName>
        <fullName evidence="2">Uncharacterized protein</fullName>
    </submittedName>
</protein>
<dbReference type="Proteomes" id="UP000308730">
    <property type="component" value="Unassembled WGS sequence"/>
</dbReference>
<evidence type="ECO:0000313" key="2">
    <source>
        <dbReference type="EMBL" id="THH15068.1"/>
    </source>
</evidence>
<dbReference type="EMBL" id="SGPM01000861">
    <property type="protein sequence ID" value="THH15068.1"/>
    <property type="molecule type" value="Genomic_DNA"/>
</dbReference>
<feature type="region of interest" description="Disordered" evidence="1">
    <location>
        <begin position="271"/>
        <end position="316"/>
    </location>
</feature>
<feature type="compositionally biased region" description="Pro residues" evidence="1">
    <location>
        <begin position="296"/>
        <end position="313"/>
    </location>
</feature>
<dbReference type="OrthoDB" id="3208495at2759"/>